<dbReference type="PATRIC" id="fig|92835.4.peg.686"/>
<feature type="transmembrane region" description="Helical" evidence="1">
    <location>
        <begin position="71"/>
        <end position="92"/>
    </location>
</feature>
<evidence type="ECO:0000313" key="3">
    <source>
        <dbReference type="EMBL" id="KJL43992.1"/>
    </source>
</evidence>
<reference evidence="3 4" key="1">
    <citation type="submission" date="2015-02" db="EMBL/GenBank/DDBJ databases">
        <title>Draft genome sequences of ten Microbacterium spp. with emphasis on heavy metal contaminated environments.</title>
        <authorList>
            <person name="Corretto E."/>
        </authorList>
    </citation>
    <scope>NUCLEOTIDE SEQUENCE [LARGE SCALE GENOMIC DNA]</scope>
    <source>
        <strain evidence="3 4">DSM 12510</strain>
    </source>
</reference>
<dbReference type="AlphaFoldDB" id="A0A0M2HGU2"/>
<dbReference type="STRING" id="92835.RS81_00669"/>
<evidence type="ECO:0000256" key="1">
    <source>
        <dbReference type="SAM" id="Phobius"/>
    </source>
</evidence>
<keyword evidence="1" id="KW-0472">Membrane</keyword>
<feature type="domain" description="DUF1206" evidence="2">
    <location>
        <begin position="202"/>
        <end position="267"/>
    </location>
</feature>
<keyword evidence="4" id="KW-1185">Reference proteome</keyword>
<organism evidence="3 4">
    <name type="scientific">Microbacterium terrae</name>
    <dbReference type="NCBI Taxonomy" id="69369"/>
    <lineage>
        <taxon>Bacteria</taxon>
        <taxon>Bacillati</taxon>
        <taxon>Actinomycetota</taxon>
        <taxon>Actinomycetes</taxon>
        <taxon>Micrococcales</taxon>
        <taxon>Microbacteriaceae</taxon>
        <taxon>Microbacterium</taxon>
    </lineage>
</organism>
<feature type="transmembrane region" description="Helical" evidence="1">
    <location>
        <begin position="245"/>
        <end position="266"/>
    </location>
</feature>
<gene>
    <name evidence="3" type="ORF">RS81_00669</name>
</gene>
<accession>A0A0M2HGU2</accession>
<feature type="transmembrane region" description="Helical" evidence="1">
    <location>
        <begin position="198"/>
        <end position="225"/>
    </location>
</feature>
<dbReference type="InterPro" id="IPR009597">
    <property type="entry name" value="DUF1206"/>
</dbReference>
<feature type="transmembrane region" description="Helical" evidence="1">
    <location>
        <begin position="113"/>
        <end position="133"/>
    </location>
</feature>
<keyword evidence="1" id="KW-1133">Transmembrane helix</keyword>
<proteinExistence type="predicted"/>
<protein>
    <recommendedName>
        <fullName evidence="2">DUF1206 domain-containing protein</fullName>
    </recommendedName>
</protein>
<feature type="domain" description="DUF1206" evidence="2">
    <location>
        <begin position="114"/>
        <end position="179"/>
    </location>
</feature>
<evidence type="ECO:0000313" key="4">
    <source>
        <dbReference type="Proteomes" id="UP000033956"/>
    </source>
</evidence>
<feature type="domain" description="DUF1206" evidence="2">
    <location>
        <begin position="31"/>
        <end position="95"/>
    </location>
</feature>
<sequence>MTARHEGSTRPRRVAREAQDSAALRFAARGGYVASGVVHLIVGVLVIAVAFGGDGVADQTGAFRAIAGAPLGFVLLWIAAIALLALAVWQVLDGVLVRRGGEVKKWGARLVEWGKALVFLALGVVAAAVAVGARPDPDGSVADASRGLIALPGGPVLLGAIGIGILASGIGFAVAGVRRRYLEQLDLPSGVAGTAVTWLAVIGFVAKGLALVTVGVLLLVAAIRLSPEDAGGLDAAIDGLVALPAGPALCLVIGIGLIAYGVFLVCRSKLQRL</sequence>
<dbReference type="RefSeq" id="WP_052682384.1">
    <property type="nucleotide sequence ID" value="NZ_BAAAUP010000010.1"/>
</dbReference>
<dbReference type="Proteomes" id="UP000033956">
    <property type="component" value="Unassembled WGS sequence"/>
</dbReference>
<comment type="caution">
    <text evidence="3">The sequence shown here is derived from an EMBL/GenBank/DDBJ whole genome shotgun (WGS) entry which is preliminary data.</text>
</comment>
<dbReference type="EMBL" id="JYIZ01000034">
    <property type="protein sequence ID" value="KJL43992.1"/>
    <property type="molecule type" value="Genomic_DNA"/>
</dbReference>
<name>A0A0M2HGU2_9MICO</name>
<evidence type="ECO:0000259" key="2">
    <source>
        <dbReference type="Pfam" id="PF06724"/>
    </source>
</evidence>
<feature type="transmembrane region" description="Helical" evidence="1">
    <location>
        <begin position="31"/>
        <end position="51"/>
    </location>
</feature>
<keyword evidence="1" id="KW-0812">Transmembrane</keyword>
<feature type="transmembrane region" description="Helical" evidence="1">
    <location>
        <begin position="153"/>
        <end position="177"/>
    </location>
</feature>
<dbReference type="Pfam" id="PF06724">
    <property type="entry name" value="DUF1206"/>
    <property type="match status" value="3"/>
</dbReference>
<dbReference type="OrthoDB" id="4989054at2"/>